<dbReference type="EMBL" id="LSCR01000006">
    <property type="protein sequence ID" value="KXB35132.1"/>
    <property type="molecule type" value="Genomic_DNA"/>
</dbReference>
<evidence type="ECO:0000256" key="3">
    <source>
        <dbReference type="ARBA" id="ARBA00009446"/>
    </source>
</evidence>
<dbReference type="PATRIC" id="fig|1393034.3.peg.478"/>
<dbReference type="InterPro" id="IPR003602">
    <property type="entry name" value="Topo_IA_DNA-bd_dom"/>
</dbReference>
<feature type="domain" description="Topo IA-type catalytic" evidence="15">
    <location>
        <begin position="203"/>
        <end position="634"/>
    </location>
</feature>
<dbReference type="EC" id="5.6.2.1" evidence="12"/>
<dbReference type="InterPro" id="IPR013824">
    <property type="entry name" value="Topo_IA_cen_sub1"/>
</dbReference>
<evidence type="ECO:0000256" key="12">
    <source>
        <dbReference type="HAMAP-Rule" id="MF_00952"/>
    </source>
</evidence>
<dbReference type="NCBIfam" id="NF005555">
    <property type="entry name" value="PRK07220.1"/>
    <property type="match status" value="1"/>
</dbReference>
<feature type="site" description="Interaction with DNA" evidence="12">
    <location>
        <position position="217"/>
    </location>
</feature>
<feature type="compositionally biased region" description="Low complexity" evidence="13">
    <location>
        <begin position="842"/>
        <end position="883"/>
    </location>
</feature>
<gene>
    <name evidence="12" type="primary">topA</name>
    <name evidence="16" type="ORF">HMPREF3192_00497</name>
</gene>
<dbReference type="InterPro" id="IPR013497">
    <property type="entry name" value="Topo_IA_cen"/>
</dbReference>
<sequence length="890" mass="96539">MRVKLVVAEKNDAALQIARLLSDSAKPVVDKVYHTPVYRFEHEQEAWVSIGLRGHILEPSFPAELHYKKRDGWFAISERGEVLSCDVPSTLPTPPFATKRRPYMADGISIKSWNLASLPYLVWAPVEKLPAEKEIVRALKNLAKKADEIIIGTDFDREGELIGSDALLQIREVAPDVPVSRARYSAFTKAEIDHAFRNLVDLDQDLADAGDSRRYIDLIWGAVLTRYLTVAKQSGFGNTRSAGRVQTPTLALVVERERERMAFVPQTYWLLTSMASAAGVPAAPAEKTAQAAAGAPDDSFKISHTQGRFFDADAAQAAFAAVDGVKQGRVVEVTTRQRKQAPPAPFNTTSLQAAAAAEGLSPARTMRLAESLYMEGLISYPRVDNTVYPSSLNLRSVVGTLKAVPAYRAACEQILSQAKLHPTRGKQQTTDHPPIYPTAAVSPEKLTPAEWKLYNLIARRFLATLLDAALIEQTKLKIDVAGELFAASGDVLKAPGFRSIYHYGLKKDEQLPALQQGDEVSLHDTTLTQKQTEPPARYSQGKLIQEMERLGLGTKSTRASMIERLYAVKYLKNDPVEPSQLGMAIIDALQTYAPHITSPEMTSKLEEDMTNVAQGSDTQYEVVTHSRSLLADMMDGLIDHTQDLGDAISDAVTADARVGACPVCGKDLVLKSSAKTRGNFIGCMGWPDCDVTYPVPSNVRIEALHGAAACCSECGAPRIKCKPFRGKAFEVCVNPACSTNQEPDVVVGVCHVCAQTGATGELVAHKSERTGKRFIRCTNYETCQTSYPLPARGALTATQEQCPDCEAPLVIVQTARGPWKLCPNLDCPSKEKASARGRRSSKAASGKKAGTTKAATTKAGASKKASTSRKSTSGKKTTASTKTASDEKSS</sequence>
<dbReference type="Proteomes" id="UP000070675">
    <property type="component" value="Unassembled WGS sequence"/>
</dbReference>
<keyword evidence="10 12" id="KW-0238">DNA-binding</keyword>
<comment type="cofactor">
    <cofactor evidence="2">
        <name>Mg(2+)</name>
        <dbReference type="ChEBI" id="CHEBI:18420"/>
    </cofactor>
</comment>
<dbReference type="PANTHER" id="PTHR11390">
    <property type="entry name" value="PROKARYOTIC DNA TOPOISOMERASE"/>
    <property type="match status" value="1"/>
</dbReference>
<evidence type="ECO:0000256" key="9">
    <source>
        <dbReference type="ARBA" id="ARBA00023029"/>
    </source>
</evidence>
<comment type="catalytic activity">
    <reaction evidence="1 12">
        <text>ATP-independent breakage of single-stranded DNA, followed by passage and rejoining.</text>
        <dbReference type="EC" id="5.6.2.1"/>
    </reaction>
</comment>
<evidence type="ECO:0000313" key="17">
    <source>
        <dbReference type="Proteomes" id="UP000070675"/>
    </source>
</evidence>
<dbReference type="GO" id="GO:0008270">
    <property type="term" value="F:zinc ion binding"/>
    <property type="evidence" value="ECO:0007669"/>
    <property type="project" value="UniProtKB-KW"/>
</dbReference>
<dbReference type="GO" id="GO:0006265">
    <property type="term" value="P:DNA topological change"/>
    <property type="evidence" value="ECO:0007669"/>
    <property type="project" value="UniProtKB-UniRule"/>
</dbReference>
<feature type="active site" description="O-(5'-phospho-DNA)-tyrosine intermediate" evidence="12">
    <location>
        <position position="380"/>
    </location>
</feature>
<accession>A0A133XW14</accession>
<dbReference type="InterPro" id="IPR013825">
    <property type="entry name" value="Topo_IA_cen_sub2"/>
</dbReference>
<feature type="site" description="Interaction with DNA" evidence="12">
    <location>
        <position position="213"/>
    </location>
</feature>
<keyword evidence="6" id="KW-0863">Zinc-finger</keyword>
<evidence type="ECO:0000256" key="5">
    <source>
        <dbReference type="ARBA" id="ARBA00022737"/>
    </source>
</evidence>
<feature type="site" description="Interaction with DNA" evidence="12">
    <location>
        <position position="214"/>
    </location>
</feature>
<dbReference type="InterPro" id="IPR034144">
    <property type="entry name" value="TOPRIM_TopoIII"/>
</dbReference>
<dbReference type="CDD" id="cd03362">
    <property type="entry name" value="TOPRIM_TopoIA_TopoIII"/>
    <property type="match status" value="1"/>
</dbReference>
<dbReference type="Gene3D" id="2.70.20.10">
    <property type="entry name" value="Topoisomerase I, domain 3"/>
    <property type="match status" value="1"/>
</dbReference>
<dbReference type="GO" id="GO:0006310">
    <property type="term" value="P:DNA recombination"/>
    <property type="evidence" value="ECO:0007669"/>
    <property type="project" value="TreeGrafter"/>
</dbReference>
<feature type="region of interest" description="Disordered" evidence="13">
    <location>
        <begin position="421"/>
        <end position="440"/>
    </location>
</feature>
<dbReference type="PRINTS" id="PR00417">
    <property type="entry name" value="PRTPISMRASEI"/>
</dbReference>
<feature type="region of interest" description="Interaction with DNA" evidence="12">
    <location>
        <begin position="241"/>
        <end position="246"/>
    </location>
</feature>
<dbReference type="STRING" id="1393034.HMPREF3192_00497"/>
<dbReference type="InterPro" id="IPR013826">
    <property type="entry name" value="Topo_IA_cen_sub3"/>
</dbReference>
<dbReference type="GO" id="GO:0003677">
    <property type="term" value="F:DNA binding"/>
    <property type="evidence" value="ECO:0007669"/>
    <property type="project" value="UniProtKB-KW"/>
</dbReference>
<evidence type="ECO:0000256" key="7">
    <source>
        <dbReference type="ARBA" id="ARBA00022833"/>
    </source>
</evidence>
<dbReference type="SMART" id="SM00493">
    <property type="entry name" value="TOPRIM"/>
    <property type="match status" value="1"/>
</dbReference>
<dbReference type="Pfam" id="PF01751">
    <property type="entry name" value="Toprim"/>
    <property type="match status" value="1"/>
</dbReference>
<evidence type="ECO:0000313" key="16">
    <source>
        <dbReference type="EMBL" id="KXB35132.1"/>
    </source>
</evidence>
<dbReference type="InterPro" id="IPR028612">
    <property type="entry name" value="Topoisom_1_IA"/>
</dbReference>
<keyword evidence="17" id="KW-1185">Reference proteome</keyword>
<dbReference type="SUPFAM" id="SSF56712">
    <property type="entry name" value="Prokaryotic type I DNA topoisomerase"/>
    <property type="match status" value="1"/>
</dbReference>
<feature type="site" description="Interaction with DNA" evidence="12">
    <location>
        <position position="55"/>
    </location>
</feature>
<comment type="similarity">
    <text evidence="3 12">Belongs to the type IA topoisomerase family.</text>
</comment>
<dbReference type="InterPro" id="IPR013498">
    <property type="entry name" value="Topo_IA_Znf"/>
</dbReference>
<evidence type="ECO:0000259" key="15">
    <source>
        <dbReference type="PROSITE" id="PS52039"/>
    </source>
</evidence>
<dbReference type="CDD" id="cd00186">
    <property type="entry name" value="TOP1Ac"/>
    <property type="match status" value="1"/>
</dbReference>
<dbReference type="GO" id="GO:0005694">
    <property type="term" value="C:chromosome"/>
    <property type="evidence" value="ECO:0007669"/>
    <property type="project" value="InterPro"/>
</dbReference>
<dbReference type="PANTHER" id="PTHR11390:SF26">
    <property type="entry name" value="DNA TOPOISOMERASE 1"/>
    <property type="match status" value="1"/>
</dbReference>
<dbReference type="Gene3D" id="3.30.65.10">
    <property type="entry name" value="Bacterial Topoisomerase I, domain 1"/>
    <property type="match status" value="1"/>
</dbReference>
<name>A0A133XW14_9ACTN</name>
<dbReference type="PROSITE" id="PS50880">
    <property type="entry name" value="TOPRIM"/>
    <property type="match status" value="1"/>
</dbReference>
<evidence type="ECO:0000256" key="13">
    <source>
        <dbReference type="SAM" id="MobiDB-lite"/>
    </source>
</evidence>
<keyword evidence="4" id="KW-0479">Metal-binding</keyword>
<protein>
    <recommendedName>
        <fullName evidence="12">DNA topoisomerase 1</fullName>
        <ecNumber evidence="12">5.6.2.1</ecNumber>
    </recommendedName>
    <alternativeName>
        <fullName evidence="12">DNA topoisomerase I</fullName>
    </alternativeName>
</protein>
<dbReference type="InterPro" id="IPR003601">
    <property type="entry name" value="Topo_IA_2"/>
</dbReference>
<dbReference type="FunFam" id="1.10.290.10:FF:000003">
    <property type="entry name" value="DNA topoisomerase"/>
    <property type="match status" value="1"/>
</dbReference>
<keyword evidence="8" id="KW-0460">Magnesium</keyword>
<feature type="domain" description="Toprim" evidence="14">
    <location>
        <begin position="3"/>
        <end position="185"/>
    </location>
</feature>
<evidence type="ECO:0000256" key="4">
    <source>
        <dbReference type="ARBA" id="ARBA00022723"/>
    </source>
</evidence>
<keyword evidence="11 12" id="KW-0413">Isomerase</keyword>
<dbReference type="SMART" id="SM00436">
    <property type="entry name" value="TOP1Bc"/>
    <property type="match status" value="1"/>
</dbReference>
<dbReference type="InterPro" id="IPR006171">
    <property type="entry name" value="TOPRIM_dom"/>
</dbReference>
<dbReference type="Gene3D" id="1.10.460.10">
    <property type="entry name" value="Topoisomerase I, domain 2"/>
    <property type="match status" value="1"/>
</dbReference>
<dbReference type="Gene3D" id="3.40.50.140">
    <property type="match status" value="1"/>
</dbReference>
<dbReference type="InterPro" id="IPR023405">
    <property type="entry name" value="Topo_IA_core_domain"/>
</dbReference>
<evidence type="ECO:0000256" key="2">
    <source>
        <dbReference type="ARBA" id="ARBA00001946"/>
    </source>
</evidence>
<comment type="function">
    <text evidence="12">Releases the supercoiling and torsional tension of DNA, which is introduced during the DNA replication and transcription, by transiently cleaving and rejoining one strand of the DNA duplex. Introduces a single-strand break via transesterification at a target site in duplex DNA. The scissile phosphodiester is attacked by the catalytic tyrosine of the enzyme, resulting in the formation of a DNA-(5'-phosphotyrosyl)-enzyme intermediate and the expulsion of a 3'-OH DNA strand. The free DNA strand then undergoes passage around the unbroken strand, thus removing DNA supercoils. Finally, in the religation step, the DNA 3'-OH attacks the covalent intermediate to expel the active-site tyrosine and restore the DNA phosphodiester backbone.</text>
</comment>
<dbReference type="InterPro" id="IPR000380">
    <property type="entry name" value="Topo_IA"/>
</dbReference>
<feature type="site" description="Interaction with DNA" evidence="12">
    <location>
        <position position="382"/>
    </location>
</feature>
<dbReference type="GO" id="GO:0006281">
    <property type="term" value="P:DNA repair"/>
    <property type="evidence" value="ECO:0007669"/>
    <property type="project" value="TreeGrafter"/>
</dbReference>
<reference evidence="17" key="1">
    <citation type="submission" date="2016-01" db="EMBL/GenBank/DDBJ databases">
        <authorList>
            <person name="Mitreva M."/>
            <person name="Pepin K.H."/>
            <person name="Mihindukulasuriya K.A."/>
            <person name="Fulton R."/>
            <person name="Fronick C."/>
            <person name="O'Laughlin M."/>
            <person name="Miner T."/>
            <person name="Herter B."/>
            <person name="Rosa B.A."/>
            <person name="Cordes M."/>
            <person name="Tomlinson C."/>
            <person name="Wollam A."/>
            <person name="Palsikar V.B."/>
            <person name="Mardis E.R."/>
            <person name="Wilson R.K."/>
        </authorList>
    </citation>
    <scope>NUCLEOTIDE SEQUENCE [LARGE SCALE GENOMIC DNA]</scope>
    <source>
        <strain evidence="17">DNF00019</strain>
    </source>
</reference>
<evidence type="ECO:0000256" key="10">
    <source>
        <dbReference type="ARBA" id="ARBA00023125"/>
    </source>
</evidence>
<dbReference type="HAMAP" id="MF_00952">
    <property type="entry name" value="Topoisom_1_prok"/>
    <property type="match status" value="1"/>
</dbReference>
<dbReference type="Gene3D" id="1.10.290.10">
    <property type="entry name" value="Topoisomerase I, domain 4"/>
    <property type="match status" value="1"/>
</dbReference>
<comment type="subunit">
    <text evidence="12">Monomer.</text>
</comment>
<dbReference type="SMART" id="SM00437">
    <property type="entry name" value="TOP1Ac"/>
    <property type="match status" value="1"/>
</dbReference>
<keyword evidence="9 12" id="KW-0799">Topoisomerase</keyword>
<dbReference type="GO" id="GO:0003917">
    <property type="term" value="F:DNA topoisomerase type I (single strand cut, ATP-independent) activity"/>
    <property type="evidence" value="ECO:0007669"/>
    <property type="project" value="UniProtKB-UniRule"/>
</dbReference>
<dbReference type="PROSITE" id="PS52039">
    <property type="entry name" value="TOPO_IA_2"/>
    <property type="match status" value="1"/>
</dbReference>
<dbReference type="AlphaFoldDB" id="A0A133XW14"/>
<comment type="caution">
    <text evidence="16">The sequence shown here is derived from an EMBL/GenBank/DDBJ whole genome shotgun (WGS) entry which is preliminary data.</text>
</comment>
<proteinExistence type="inferred from homology"/>
<organism evidence="16 17">
    <name type="scientific">Atopobium deltae</name>
    <dbReference type="NCBI Taxonomy" id="1393034"/>
    <lineage>
        <taxon>Bacteria</taxon>
        <taxon>Bacillati</taxon>
        <taxon>Actinomycetota</taxon>
        <taxon>Coriobacteriia</taxon>
        <taxon>Coriobacteriales</taxon>
        <taxon>Atopobiaceae</taxon>
        <taxon>Atopobium</taxon>
    </lineage>
</organism>
<comment type="caution">
    <text evidence="12">Lacks conserved residue(s) required for the propagation of feature annotation.</text>
</comment>
<evidence type="ECO:0000259" key="14">
    <source>
        <dbReference type="PROSITE" id="PS50880"/>
    </source>
</evidence>
<keyword evidence="7" id="KW-0862">Zinc</keyword>
<evidence type="ECO:0000256" key="11">
    <source>
        <dbReference type="ARBA" id="ARBA00023235"/>
    </source>
</evidence>
<dbReference type="Pfam" id="PF01131">
    <property type="entry name" value="Topoisom_bac"/>
    <property type="match status" value="1"/>
</dbReference>
<feature type="region of interest" description="Disordered" evidence="13">
    <location>
        <begin position="828"/>
        <end position="890"/>
    </location>
</feature>
<keyword evidence="5" id="KW-0677">Repeat</keyword>
<dbReference type="Pfam" id="PF01396">
    <property type="entry name" value="Zn_ribbon_Top1"/>
    <property type="match status" value="3"/>
</dbReference>
<evidence type="ECO:0000256" key="8">
    <source>
        <dbReference type="ARBA" id="ARBA00022842"/>
    </source>
</evidence>
<evidence type="ECO:0000256" key="1">
    <source>
        <dbReference type="ARBA" id="ARBA00000213"/>
    </source>
</evidence>
<evidence type="ECO:0000256" key="6">
    <source>
        <dbReference type="ARBA" id="ARBA00022771"/>
    </source>
</evidence>